<reference evidence="2" key="1">
    <citation type="submission" date="2015-07" db="EMBL/GenBank/DDBJ databases">
        <title>Whole genome sequence of an Ensifer adhaerens strain isolated from a cave pool in the Wind Cave National Park.</title>
        <authorList>
            <person name="Eng W.W.H."/>
            <person name="Gan H.M."/>
            <person name="Barton H.A."/>
            <person name="Savka M.A."/>
        </authorList>
    </citation>
    <scope>NUCLEOTIDE SEQUENCE [LARGE SCALE GENOMIC DNA]</scope>
    <source>
        <strain evidence="2">SD006</strain>
    </source>
</reference>
<evidence type="ECO:0000313" key="2">
    <source>
        <dbReference type="Proteomes" id="UP000037425"/>
    </source>
</evidence>
<accession>A0A0L8C685</accession>
<dbReference type="AlphaFoldDB" id="A0A0L8C685"/>
<organism evidence="1 2">
    <name type="scientific">Ensifer adhaerens</name>
    <name type="common">Sinorhizobium morelense</name>
    <dbReference type="NCBI Taxonomy" id="106592"/>
    <lineage>
        <taxon>Bacteria</taxon>
        <taxon>Pseudomonadati</taxon>
        <taxon>Pseudomonadota</taxon>
        <taxon>Alphaproteobacteria</taxon>
        <taxon>Hyphomicrobiales</taxon>
        <taxon>Rhizobiaceae</taxon>
        <taxon>Sinorhizobium/Ensifer group</taxon>
        <taxon>Ensifer</taxon>
    </lineage>
</organism>
<dbReference type="OrthoDB" id="9874282at2"/>
<protein>
    <submittedName>
        <fullName evidence="1">Uncharacterized protein</fullName>
    </submittedName>
</protein>
<gene>
    <name evidence="1" type="ORF">AC244_02410</name>
</gene>
<dbReference type="RefSeq" id="WP_053247209.1">
    <property type="nucleotide sequence ID" value="NZ_LGAP01000001.1"/>
</dbReference>
<sequence length="74" mass="7647">MFIDPAALGDRIDGNLSNGASLSAMNKDKAGTSAGLAGFPPDKSAHNYCVVPGSNQVFGSLSQCMECHDALRAF</sequence>
<dbReference type="PATRIC" id="fig|106592.7.peg.516"/>
<dbReference type="Proteomes" id="UP000037425">
    <property type="component" value="Unassembled WGS sequence"/>
</dbReference>
<proteinExistence type="predicted"/>
<evidence type="ECO:0000313" key="1">
    <source>
        <dbReference type="EMBL" id="KOF22405.1"/>
    </source>
</evidence>
<name>A0A0L8C685_ENSAD</name>
<comment type="caution">
    <text evidence="1">The sequence shown here is derived from an EMBL/GenBank/DDBJ whole genome shotgun (WGS) entry which is preliminary data.</text>
</comment>
<dbReference type="EMBL" id="LGAP01000001">
    <property type="protein sequence ID" value="KOF22405.1"/>
    <property type="molecule type" value="Genomic_DNA"/>
</dbReference>